<keyword evidence="14" id="KW-1185">Reference proteome</keyword>
<dbReference type="Proteomes" id="UP001501321">
    <property type="component" value="Unassembled WGS sequence"/>
</dbReference>
<comment type="catalytic activity">
    <reaction evidence="11 12">
        <text>L-threonyl-[protein] + FAD = FMN-L-threonyl-[protein] + AMP + H(+)</text>
        <dbReference type="Rhea" id="RHEA:36847"/>
        <dbReference type="Rhea" id="RHEA-COMP:11060"/>
        <dbReference type="Rhea" id="RHEA-COMP:11061"/>
        <dbReference type="ChEBI" id="CHEBI:15378"/>
        <dbReference type="ChEBI" id="CHEBI:30013"/>
        <dbReference type="ChEBI" id="CHEBI:57692"/>
        <dbReference type="ChEBI" id="CHEBI:74257"/>
        <dbReference type="ChEBI" id="CHEBI:456215"/>
        <dbReference type="EC" id="2.7.1.180"/>
    </reaction>
</comment>
<evidence type="ECO:0000256" key="9">
    <source>
        <dbReference type="ARBA" id="ARBA00022842"/>
    </source>
</evidence>
<name>A0ABP8QDB3_9GAMM</name>
<proteinExistence type="inferred from homology"/>
<evidence type="ECO:0000256" key="4">
    <source>
        <dbReference type="ARBA" id="ARBA00016337"/>
    </source>
</evidence>
<evidence type="ECO:0000256" key="5">
    <source>
        <dbReference type="ARBA" id="ARBA00022630"/>
    </source>
</evidence>
<keyword evidence="8 12" id="KW-0274">FAD</keyword>
<keyword evidence="6 12" id="KW-0808">Transferase</keyword>
<gene>
    <name evidence="13" type="ORF">GCM10023095_22920</name>
</gene>
<protein>
    <recommendedName>
        <fullName evidence="4 12">FAD:protein FMN transferase</fullName>
        <ecNumber evidence="3 12">2.7.1.180</ecNumber>
    </recommendedName>
    <alternativeName>
        <fullName evidence="10 12">Flavin transferase</fullName>
    </alternativeName>
</protein>
<evidence type="ECO:0000256" key="8">
    <source>
        <dbReference type="ARBA" id="ARBA00022827"/>
    </source>
</evidence>
<reference evidence="14" key="1">
    <citation type="journal article" date="2019" name="Int. J. Syst. Evol. Microbiol.">
        <title>The Global Catalogue of Microorganisms (GCM) 10K type strain sequencing project: providing services to taxonomists for standard genome sequencing and annotation.</title>
        <authorList>
            <consortium name="The Broad Institute Genomics Platform"/>
            <consortium name="The Broad Institute Genome Sequencing Center for Infectious Disease"/>
            <person name="Wu L."/>
            <person name="Ma J."/>
        </authorList>
    </citation>
    <scope>NUCLEOTIDE SEQUENCE [LARGE SCALE GENOMIC DNA]</scope>
    <source>
        <strain evidence="14">JCM 32226</strain>
    </source>
</reference>
<keyword evidence="7 12" id="KW-0479">Metal-binding</keyword>
<evidence type="ECO:0000256" key="6">
    <source>
        <dbReference type="ARBA" id="ARBA00022679"/>
    </source>
</evidence>
<sequence>MLALCGLAFLLTGCNGQSDAVTQELHITGNTMGTYYSIKVADGVVPDAKTFQAEVDKRLERVNDLMSTYRPESTLSRFNQSQELTPFAVEPEVAKVVTEALHIGRLSGGALDITVGPLVNLWGFGPDHRPTKIPDEAQLAEVRKRTGLGNLHVEINADADTLRKDIPGLYLDLSSIAKGYGVDEVAQYIESLGSRNYLVEIGGELRVKGHNGQGQDWRVAIEKPTADLGSVQEVIKVGDMGIATSGDYRNYYELDGQRLSHTIDPVSGKPINHKLVSVTVVAPECMTADGLATGLMVMGTEKGLAFAKQHHLAIFMITKTADGFKEDYSEAFASYLER</sequence>
<dbReference type="InterPro" id="IPR003374">
    <property type="entry name" value="ApbE-like_sf"/>
</dbReference>
<evidence type="ECO:0000256" key="7">
    <source>
        <dbReference type="ARBA" id="ARBA00022723"/>
    </source>
</evidence>
<organism evidence="13 14">
    <name type="scientific">Pseudaeromonas paramecii</name>
    <dbReference type="NCBI Taxonomy" id="2138166"/>
    <lineage>
        <taxon>Bacteria</taxon>
        <taxon>Pseudomonadati</taxon>
        <taxon>Pseudomonadota</taxon>
        <taxon>Gammaproteobacteria</taxon>
        <taxon>Aeromonadales</taxon>
        <taxon>Aeromonadaceae</taxon>
        <taxon>Pseudaeromonas</taxon>
    </lineage>
</organism>
<evidence type="ECO:0000256" key="11">
    <source>
        <dbReference type="ARBA" id="ARBA00048540"/>
    </source>
</evidence>
<dbReference type="SUPFAM" id="SSF143631">
    <property type="entry name" value="ApbE-like"/>
    <property type="match status" value="1"/>
</dbReference>
<evidence type="ECO:0000313" key="13">
    <source>
        <dbReference type="EMBL" id="GAA4500734.1"/>
    </source>
</evidence>
<evidence type="ECO:0000256" key="12">
    <source>
        <dbReference type="PIRNR" id="PIRNR006268"/>
    </source>
</evidence>
<dbReference type="PANTHER" id="PTHR30040:SF2">
    <property type="entry name" value="FAD:PROTEIN FMN TRANSFERASE"/>
    <property type="match status" value="1"/>
</dbReference>
<comment type="caution">
    <text evidence="13">The sequence shown here is derived from an EMBL/GenBank/DDBJ whole genome shotgun (WGS) entry which is preliminary data.</text>
</comment>
<keyword evidence="9 12" id="KW-0460">Magnesium</keyword>
<comment type="similarity">
    <text evidence="2 12">Belongs to the ApbE family.</text>
</comment>
<dbReference type="Gene3D" id="3.10.520.10">
    <property type="entry name" value="ApbE-like domains"/>
    <property type="match status" value="1"/>
</dbReference>
<dbReference type="PIRSF" id="PIRSF006268">
    <property type="entry name" value="ApbE"/>
    <property type="match status" value="1"/>
</dbReference>
<dbReference type="EMBL" id="BAABFC010000014">
    <property type="protein sequence ID" value="GAA4500734.1"/>
    <property type="molecule type" value="Genomic_DNA"/>
</dbReference>
<evidence type="ECO:0000313" key="14">
    <source>
        <dbReference type="Proteomes" id="UP001501321"/>
    </source>
</evidence>
<accession>A0ABP8QDB3</accession>
<dbReference type="InterPro" id="IPR024932">
    <property type="entry name" value="ApbE"/>
</dbReference>
<evidence type="ECO:0000256" key="2">
    <source>
        <dbReference type="ARBA" id="ARBA00008282"/>
    </source>
</evidence>
<evidence type="ECO:0000256" key="3">
    <source>
        <dbReference type="ARBA" id="ARBA00011955"/>
    </source>
</evidence>
<dbReference type="PANTHER" id="PTHR30040">
    <property type="entry name" value="THIAMINE BIOSYNTHESIS LIPOPROTEIN APBE"/>
    <property type="match status" value="1"/>
</dbReference>
<dbReference type="GO" id="GO:0016740">
    <property type="term" value="F:transferase activity"/>
    <property type="evidence" value="ECO:0007669"/>
    <property type="project" value="UniProtKB-KW"/>
</dbReference>
<dbReference type="Pfam" id="PF02424">
    <property type="entry name" value="ApbE"/>
    <property type="match status" value="1"/>
</dbReference>
<keyword evidence="5 12" id="KW-0285">Flavoprotein</keyword>
<evidence type="ECO:0000256" key="1">
    <source>
        <dbReference type="ARBA" id="ARBA00001946"/>
    </source>
</evidence>
<evidence type="ECO:0000256" key="10">
    <source>
        <dbReference type="ARBA" id="ARBA00031306"/>
    </source>
</evidence>
<dbReference type="EC" id="2.7.1.180" evidence="3 12"/>
<comment type="cofactor">
    <cofactor evidence="1">
        <name>Mg(2+)</name>
        <dbReference type="ChEBI" id="CHEBI:18420"/>
    </cofactor>
</comment>